<proteinExistence type="predicted"/>
<dbReference type="AlphaFoldDB" id="A0A8X6UR01"/>
<evidence type="ECO:0000313" key="1">
    <source>
        <dbReference type="EMBL" id="GFU33996.1"/>
    </source>
</evidence>
<name>A0A8X6UR01_NEPPI</name>
<dbReference type="Proteomes" id="UP000887013">
    <property type="component" value="Unassembled WGS sequence"/>
</dbReference>
<evidence type="ECO:0000313" key="2">
    <source>
        <dbReference type="Proteomes" id="UP000887013"/>
    </source>
</evidence>
<organism evidence="1 2">
    <name type="scientific">Nephila pilipes</name>
    <name type="common">Giant wood spider</name>
    <name type="synonym">Nephila maculata</name>
    <dbReference type="NCBI Taxonomy" id="299642"/>
    <lineage>
        <taxon>Eukaryota</taxon>
        <taxon>Metazoa</taxon>
        <taxon>Ecdysozoa</taxon>
        <taxon>Arthropoda</taxon>
        <taxon>Chelicerata</taxon>
        <taxon>Arachnida</taxon>
        <taxon>Araneae</taxon>
        <taxon>Araneomorphae</taxon>
        <taxon>Entelegynae</taxon>
        <taxon>Araneoidea</taxon>
        <taxon>Nephilidae</taxon>
        <taxon>Nephila</taxon>
    </lineage>
</organism>
<dbReference type="EMBL" id="BMAW01130194">
    <property type="protein sequence ID" value="GFU33996.1"/>
    <property type="molecule type" value="Genomic_DNA"/>
</dbReference>
<keyword evidence="2" id="KW-1185">Reference proteome</keyword>
<sequence length="276" mass="33004">MNLMKRIHYEVEMWIEHHKTFVGNNFDQRIMGTFHWKSDGMIDRLKTASALIQSDLLQMRHRFMLACNYWHDERVLSIWEQMTVGLKNYFYEILMYDIPESERAIIINVIHWIRMFAGVGDGNIGEQDWFTLYIENVEFLQDKLAQNSTAEERLKNIKRAIVWNYEPYHRFCRFCVLPRAVDQGLEDPDAITKYYLPGILHIILCEKINPCGLDFDFVEFLQELWSLIPNESKEFVKRCDIYELIALIVDNGRSALPTLKKYLFHNHLISIREQFR</sequence>
<comment type="caution">
    <text evidence="1">The sequence shown here is derived from an EMBL/GenBank/DDBJ whole genome shotgun (WGS) entry which is preliminary data.</text>
</comment>
<gene>
    <name evidence="1" type="ORF">NPIL_460141</name>
</gene>
<reference evidence="1" key="1">
    <citation type="submission" date="2020-08" db="EMBL/GenBank/DDBJ databases">
        <title>Multicomponent nature underlies the extraordinary mechanical properties of spider dragline silk.</title>
        <authorList>
            <person name="Kono N."/>
            <person name="Nakamura H."/>
            <person name="Mori M."/>
            <person name="Yoshida Y."/>
            <person name="Ohtoshi R."/>
            <person name="Malay A.D."/>
            <person name="Moran D.A.P."/>
            <person name="Tomita M."/>
            <person name="Numata K."/>
            <person name="Arakawa K."/>
        </authorList>
    </citation>
    <scope>NUCLEOTIDE SEQUENCE</scope>
</reference>
<protein>
    <submittedName>
        <fullName evidence="1">Uncharacterized protein</fullName>
    </submittedName>
</protein>
<dbReference type="OrthoDB" id="6437663at2759"/>
<accession>A0A8X6UR01</accession>